<evidence type="ECO:0000256" key="4">
    <source>
        <dbReference type="ARBA" id="ARBA00022989"/>
    </source>
</evidence>
<dbReference type="AlphaFoldDB" id="A0A1N7L3C8"/>
<dbReference type="InterPro" id="IPR000620">
    <property type="entry name" value="EamA_dom"/>
</dbReference>
<comment type="subcellular location">
    <subcellularLocation>
        <location evidence="1">Cell membrane</location>
        <topology evidence="1">Multi-pass membrane protein</topology>
    </subcellularLocation>
</comment>
<evidence type="ECO:0000256" key="5">
    <source>
        <dbReference type="ARBA" id="ARBA00023136"/>
    </source>
</evidence>
<dbReference type="OrthoDB" id="5192439at2"/>
<proteinExistence type="predicted"/>
<keyword evidence="9" id="KW-1185">Reference proteome</keyword>
<dbReference type="STRING" id="619304.SAMN05421760_103200"/>
<gene>
    <name evidence="8" type="ORF">SAMN05421760_103200</name>
</gene>
<dbReference type="InterPro" id="IPR050638">
    <property type="entry name" value="AA-Vitamin_Transporters"/>
</dbReference>
<feature type="domain" description="EamA" evidence="7">
    <location>
        <begin position="36"/>
        <end position="145"/>
    </location>
</feature>
<feature type="transmembrane region" description="Helical" evidence="6">
    <location>
        <begin position="266"/>
        <end position="282"/>
    </location>
</feature>
<dbReference type="RefSeq" id="WP_054340545.1">
    <property type="nucleotide sequence ID" value="NZ_FTOE01000003.1"/>
</dbReference>
<feature type="transmembrane region" description="Helical" evidence="6">
    <location>
        <begin position="241"/>
        <end position="260"/>
    </location>
</feature>
<feature type="transmembrane region" description="Helical" evidence="6">
    <location>
        <begin position="128"/>
        <end position="148"/>
    </location>
</feature>
<sequence length="297" mass="32580">MSTKQEGGCTRSTGMLYSSIGALLLTPDALVLRWISIDHAEVLLWRGAFLTLGFTMIVLMRHRSKSLSAIRLAGWPGVFCGLFFALNTYFFTQALLHTSAAAAMMIISTAPIFAALIGWFWLQERLSFTVGLTIVMTMIGMAIIVSDGSGENSLFGNLMAIGSAAFMAVNFNWARRYAPRDISPGLIFGGVFIFIFGWLGTETMHVRPEEVGAMFLSSAIAMPIGFVLLQIAPRYISATEVSLFLLLESIVAPVWVWLVLDEVPSITTLTGSAVVIFALLFYSNQVRKEPTRVLSLR</sequence>
<feature type="transmembrane region" description="Helical" evidence="6">
    <location>
        <begin position="211"/>
        <end position="229"/>
    </location>
</feature>
<accession>A0A1N7L3C8</accession>
<evidence type="ECO:0000313" key="9">
    <source>
        <dbReference type="Proteomes" id="UP000185999"/>
    </source>
</evidence>
<dbReference type="Gene3D" id="1.10.3730.20">
    <property type="match status" value="1"/>
</dbReference>
<evidence type="ECO:0000256" key="6">
    <source>
        <dbReference type="SAM" id="Phobius"/>
    </source>
</evidence>
<dbReference type="InterPro" id="IPR037185">
    <property type="entry name" value="EmrE-like"/>
</dbReference>
<keyword evidence="3 6" id="KW-0812">Transmembrane</keyword>
<keyword evidence="2" id="KW-1003">Cell membrane</keyword>
<dbReference type="Proteomes" id="UP000185999">
    <property type="component" value="Unassembled WGS sequence"/>
</dbReference>
<evidence type="ECO:0000259" key="7">
    <source>
        <dbReference type="Pfam" id="PF00892"/>
    </source>
</evidence>
<dbReference type="EMBL" id="FTOE01000003">
    <property type="protein sequence ID" value="SIS68359.1"/>
    <property type="molecule type" value="Genomic_DNA"/>
</dbReference>
<evidence type="ECO:0000256" key="3">
    <source>
        <dbReference type="ARBA" id="ARBA00022692"/>
    </source>
</evidence>
<organism evidence="8 9">
    <name type="scientific">Neptunomonas antarctica</name>
    <dbReference type="NCBI Taxonomy" id="619304"/>
    <lineage>
        <taxon>Bacteria</taxon>
        <taxon>Pseudomonadati</taxon>
        <taxon>Pseudomonadota</taxon>
        <taxon>Gammaproteobacteria</taxon>
        <taxon>Oceanospirillales</taxon>
        <taxon>Oceanospirillaceae</taxon>
        <taxon>Neptunomonas</taxon>
    </lineage>
</organism>
<dbReference type="GO" id="GO:0005886">
    <property type="term" value="C:plasma membrane"/>
    <property type="evidence" value="ECO:0007669"/>
    <property type="project" value="UniProtKB-SubCell"/>
</dbReference>
<evidence type="ECO:0000256" key="2">
    <source>
        <dbReference type="ARBA" id="ARBA00022475"/>
    </source>
</evidence>
<evidence type="ECO:0000313" key="8">
    <source>
        <dbReference type="EMBL" id="SIS68359.1"/>
    </source>
</evidence>
<reference evidence="9" key="1">
    <citation type="submission" date="2017-01" db="EMBL/GenBank/DDBJ databases">
        <authorList>
            <person name="Varghese N."/>
            <person name="Submissions S."/>
        </authorList>
    </citation>
    <scope>NUCLEOTIDE SEQUENCE [LARGE SCALE GENOMIC DNA]</scope>
    <source>
        <strain evidence="9">DSM 22306</strain>
    </source>
</reference>
<feature type="transmembrane region" description="Helical" evidence="6">
    <location>
        <begin position="14"/>
        <end position="36"/>
    </location>
</feature>
<feature type="transmembrane region" description="Helical" evidence="6">
    <location>
        <begin position="98"/>
        <end position="121"/>
    </location>
</feature>
<feature type="transmembrane region" description="Helical" evidence="6">
    <location>
        <begin position="154"/>
        <end position="173"/>
    </location>
</feature>
<feature type="transmembrane region" description="Helical" evidence="6">
    <location>
        <begin position="72"/>
        <end position="92"/>
    </location>
</feature>
<keyword evidence="4 6" id="KW-1133">Transmembrane helix</keyword>
<feature type="transmembrane region" description="Helical" evidence="6">
    <location>
        <begin position="182"/>
        <end position="199"/>
    </location>
</feature>
<dbReference type="Pfam" id="PF00892">
    <property type="entry name" value="EamA"/>
    <property type="match status" value="2"/>
</dbReference>
<keyword evidence="5 6" id="KW-0472">Membrane</keyword>
<protein>
    <submittedName>
        <fullName evidence="8">Threonine/homoserine efflux transporter RhtA</fullName>
    </submittedName>
</protein>
<dbReference type="PANTHER" id="PTHR32322">
    <property type="entry name" value="INNER MEMBRANE TRANSPORTER"/>
    <property type="match status" value="1"/>
</dbReference>
<dbReference type="PANTHER" id="PTHR32322:SF18">
    <property type="entry name" value="S-ADENOSYLMETHIONINE_S-ADENOSYLHOMOCYSTEINE TRANSPORTER"/>
    <property type="match status" value="1"/>
</dbReference>
<dbReference type="SUPFAM" id="SSF103481">
    <property type="entry name" value="Multidrug resistance efflux transporter EmrE"/>
    <property type="match status" value="2"/>
</dbReference>
<feature type="transmembrane region" description="Helical" evidence="6">
    <location>
        <begin position="42"/>
        <end position="60"/>
    </location>
</feature>
<evidence type="ECO:0000256" key="1">
    <source>
        <dbReference type="ARBA" id="ARBA00004651"/>
    </source>
</evidence>
<name>A0A1N7L3C8_9GAMM</name>
<feature type="domain" description="EamA" evidence="7">
    <location>
        <begin position="155"/>
        <end position="282"/>
    </location>
</feature>